<dbReference type="EMBL" id="FOOT01000006">
    <property type="protein sequence ID" value="SFH15498.1"/>
    <property type="molecule type" value="Genomic_DNA"/>
</dbReference>
<protein>
    <recommendedName>
        <fullName evidence="3">DinB superfamily protein</fullName>
    </recommendedName>
</protein>
<organism evidence="1 2">
    <name type="scientific">Pontibacter chinhatensis</name>
    <dbReference type="NCBI Taxonomy" id="1436961"/>
    <lineage>
        <taxon>Bacteria</taxon>
        <taxon>Pseudomonadati</taxon>
        <taxon>Bacteroidota</taxon>
        <taxon>Cytophagia</taxon>
        <taxon>Cytophagales</taxon>
        <taxon>Hymenobacteraceae</taxon>
        <taxon>Pontibacter</taxon>
    </lineage>
</organism>
<dbReference type="InterPro" id="IPR034660">
    <property type="entry name" value="DinB/YfiT-like"/>
</dbReference>
<evidence type="ECO:0008006" key="3">
    <source>
        <dbReference type="Google" id="ProtNLM"/>
    </source>
</evidence>
<dbReference type="AlphaFoldDB" id="A0A1I2XPR4"/>
<dbReference type="SUPFAM" id="SSF109854">
    <property type="entry name" value="DinB/YfiT-like putative metalloenzymes"/>
    <property type="match status" value="1"/>
</dbReference>
<dbReference type="Proteomes" id="UP000198724">
    <property type="component" value="Unassembled WGS sequence"/>
</dbReference>
<sequence length="164" mass="18672">MKTDLKSIQTAQPVDSLVRAQLVELLQGGFAPNVILLREFDYKKAGVILDGLHFSAWILLGHIRARQQTLLNFMKHPEQDVNVWPDAHWPENHVPESEQEWYLAIDAYAQELDEMINLVQDPTTDLFAVQPNGKTISWAALTTLHHTGYHIGQLKTIGRQLGVW</sequence>
<gene>
    <name evidence="1" type="ORF">SAMN05421739_106175</name>
</gene>
<evidence type="ECO:0000313" key="2">
    <source>
        <dbReference type="Proteomes" id="UP000198724"/>
    </source>
</evidence>
<proteinExistence type="predicted"/>
<evidence type="ECO:0000313" key="1">
    <source>
        <dbReference type="EMBL" id="SFH15498.1"/>
    </source>
</evidence>
<dbReference type="OrthoDB" id="9798830at2"/>
<name>A0A1I2XPR4_9BACT</name>
<dbReference type="Gene3D" id="1.20.120.450">
    <property type="entry name" value="dinb family like domain"/>
    <property type="match status" value="1"/>
</dbReference>
<keyword evidence="2" id="KW-1185">Reference proteome</keyword>
<accession>A0A1I2XPR4</accession>
<dbReference type="RefSeq" id="WP_092104175.1">
    <property type="nucleotide sequence ID" value="NZ_FOOT01000006.1"/>
</dbReference>
<reference evidence="2" key="1">
    <citation type="submission" date="2016-10" db="EMBL/GenBank/DDBJ databases">
        <authorList>
            <person name="Varghese N."/>
            <person name="Submissions S."/>
        </authorList>
    </citation>
    <scope>NUCLEOTIDE SEQUENCE [LARGE SCALE GENOMIC DNA]</scope>
    <source>
        <strain evidence="2">LP51</strain>
    </source>
</reference>
<dbReference type="STRING" id="1436961.SAMN05421739_106175"/>